<dbReference type="InterPro" id="IPR028098">
    <property type="entry name" value="Glyco_trans_4-like_N"/>
</dbReference>
<proteinExistence type="predicted"/>
<reference evidence="2 3" key="1">
    <citation type="journal article" date="2016" name="Nat. Commun.">
        <title>Thousands of microbial genomes shed light on interconnected biogeochemical processes in an aquifer system.</title>
        <authorList>
            <person name="Anantharaman K."/>
            <person name="Brown C.T."/>
            <person name="Hug L.A."/>
            <person name="Sharon I."/>
            <person name="Castelle C.J."/>
            <person name="Probst A.J."/>
            <person name="Thomas B.C."/>
            <person name="Singh A."/>
            <person name="Wilkins M.J."/>
            <person name="Karaoz U."/>
            <person name="Brodie E.L."/>
            <person name="Williams K.H."/>
            <person name="Hubbard S.S."/>
            <person name="Banfield J.F."/>
        </authorList>
    </citation>
    <scope>NUCLEOTIDE SEQUENCE [LARGE SCALE GENOMIC DNA]</scope>
</reference>
<dbReference type="PANTHER" id="PTHR45947:SF3">
    <property type="entry name" value="SULFOQUINOVOSYL TRANSFERASE SQD2"/>
    <property type="match status" value="1"/>
</dbReference>
<dbReference type="EMBL" id="MFAM01000048">
    <property type="protein sequence ID" value="OGD78403.1"/>
    <property type="molecule type" value="Genomic_DNA"/>
</dbReference>
<evidence type="ECO:0000259" key="1">
    <source>
        <dbReference type="Pfam" id="PF13439"/>
    </source>
</evidence>
<dbReference type="GO" id="GO:0016758">
    <property type="term" value="F:hexosyltransferase activity"/>
    <property type="evidence" value="ECO:0007669"/>
    <property type="project" value="TreeGrafter"/>
</dbReference>
<dbReference type="Pfam" id="PF13692">
    <property type="entry name" value="Glyco_trans_1_4"/>
    <property type="match status" value="1"/>
</dbReference>
<name>A0A1F5FFM5_9BACT</name>
<dbReference type="Gene3D" id="3.40.50.2000">
    <property type="entry name" value="Glycogen Phosphorylase B"/>
    <property type="match status" value="2"/>
</dbReference>
<dbReference type="Proteomes" id="UP000176682">
    <property type="component" value="Unassembled WGS sequence"/>
</dbReference>
<dbReference type="Pfam" id="PF13439">
    <property type="entry name" value="Glyco_transf_4"/>
    <property type="match status" value="1"/>
</dbReference>
<protein>
    <recommendedName>
        <fullName evidence="1">Glycosyltransferase subfamily 4-like N-terminal domain-containing protein</fullName>
    </recommendedName>
</protein>
<dbReference type="CDD" id="cd03801">
    <property type="entry name" value="GT4_PimA-like"/>
    <property type="match status" value="1"/>
</dbReference>
<feature type="domain" description="Glycosyltransferase subfamily 4-like N-terminal" evidence="1">
    <location>
        <begin position="13"/>
        <end position="205"/>
    </location>
</feature>
<dbReference type="SUPFAM" id="SSF53756">
    <property type="entry name" value="UDP-Glycosyltransferase/glycogen phosphorylase"/>
    <property type="match status" value="1"/>
</dbReference>
<dbReference type="PANTHER" id="PTHR45947">
    <property type="entry name" value="SULFOQUINOVOSYL TRANSFERASE SQD2"/>
    <property type="match status" value="1"/>
</dbReference>
<accession>A0A1F5FFM5</accession>
<gene>
    <name evidence="2" type="ORF">A2368_03505</name>
</gene>
<evidence type="ECO:0000313" key="3">
    <source>
        <dbReference type="Proteomes" id="UP000176682"/>
    </source>
</evidence>
<sequence>MLTPYLPYPDSSGGQIRTQNLLKHLKKDHDITLLSLIKDPKEEEYIPILEKKFCHKVRVFRRSQKPFTLKNIFKTAFSLYPFLVVRNFSDDLRKALAEELKTNHYDLIHVETFYAMPHLPATNIPIVLVDQTIEFKVYLHHVQHSGSLLLKPAMYLDVLKLKYWERYYWRQANRVIAVSHADKQEMLLLEPDLKVDIVPNGVNLDFFKAKSSWKSNIPTLLFVSNFNWLQNTEAAEVLIKEVFPLVKAKLHQAKVWIVGQHLPSRLLEMRSGDIDITEVAENDPDTIKKAYYQADIFVTPLKGPGGTRLKNLAAMASRLPIVSSTVGMSGLGIKNGVHAVIADTPQDLADAIVDLINYPAKAAKIANSARLFVEKYYDYASIASGLSSIYRQVAKKE</sequence>
<organism evidence="2 3">
    <name type="scientific">Candidatus Collierbacteria bacterium RIFOXYB1_FULL_49_13</name>
    <dbReference type="NCBI Taxonomy" id="1817728"/>
    <lineage>
        <taxon>Bacteria</taxon>
        <taxon>Candidatus Collieribacteriota</taxon>
    </lineage>
</organism>
<comment type="caution">
    <text evidence="2">The sequence shown here is derived from an EMBL/GenBank/DDBJ whole genome shotgun (WGS) entry which is preliminary data.</text>
</comment>
<dbReference type="AlphaFoldDB" id="A0A1F5FFM5"/>
<evidence type="ECO:0000313" key="2">
    <source>
        <dbReference type="EMBL" id="OGD78403.1"/>
    </source>
</evidence>
<dbReference type="InterPro" id="IPR050194">
    <property type="entry name" value="Glycosyltransferase_grp1"/>
</dbReference>